<dbReference type="InterPro" id="IPR051648">
    <property type="entry name" value="CWI-Assembly_Regulator"/>
</dbReference>
<keyword evidence="10" id="KW-1185">Reference proteome</keyword>
<dbReference type="Gene3D" id="3.80.20.20">
    <property type="entry name" value="Receptor L-domain"/>
    <property type="match status" value="4"/>
</dbReference>
<dbReference type="SUPFAM" id="SSF52058">
    <property type="entry name" value="L domain-like"/>
    <property type="match status" value="4"/>
</dbReference>
<feature type="domain" description="Receptor L-domain" evidence="7">
    <location>
        <begin position="45"/>
        <end position="100"/>
    </location>
</feature>
<protein>
    <submittedName>
        <fullName evidence="9">Protein containing Por secretion system C-terminal sorting domain</fullName>
    </submittedName>
</protein>
<dbReference type="PANTHER" id="PTHR31018">
    <property type="entry name" value="SPORULATION-SPECIFIC PROTEIN-RELATED"/>
    <property type="match status" value="1"/>
</dbReference>
<evidence type="ECO:0000256" key="4">
    <source>
        <dbReference type="ARBA" id="ARBA00022729"/>
    </source>
</evidence>
<evidence type="ECO:0000256" key="6">
    <source>
        <dbReference type="SAM" id="SignalP"/>
    </source>
</evidence>
<keyword evidence="4 6" id="KW-0732">Signal</keyword>
<evidence type="ECO:0000256" key="2">
    <source>
        <dbReference type="ARBA" id="ARBA00022512"/>
    </source>
</evidence>
<feature type="domain" description="Secretion system C-terminal sorting" evidence="8">
    <location>
        <begin position="507"/>
        <end position="575"/>
    </location>
</feature>
<gene>
    <name evidence="9" type="ORF">TBC1_12214</name>
</gene>
<feature type="chain" id="PRO_5006633588" evidence="6">
    <location>
        <begin position="21"/>
        <end position="577"/>
    </location>
</feature>
<dbReference type="InterPro" id="IPR000494">
    <property type="entry name" value="Rcpt_L-dom"/>
</dbReference>
<organism evidence="9">
    <name type="scientific">Lentimicrobium saccharophilum</name>
    <dbReference type="NCBI Taxonomy" id="1678841"/>
    <lineage>
        <taxon>Bacteria</taxon>
        <taxon>Pseudomonadati</taxon>
        <taxon>Bacteroidota</taxon>
        <taxon>Bacteroidia</taxon>
        <taxon>Bacteroidales</taxon>
        <taxon>Lentimicrobiaceae</taxon>
        <taxon>Lentimicrobium</taxon>
    </lineage>
</organism>
<dbReference type="GO" id="GO:0030313">
    <property type="term" value="C:cell envelope"/>
    <property type="evidence" value="ECO:0007669"/>
    <property type="project" value="UniProtKB-SubCell"/>
</dbReference>
<sequence length="577" mass="62063">MKKLTSLFALLLLFSTSGFSQGCLPEGIGFFSQDSIDNFQTNYPGCTEIEGNVIISGGNIKNLSGLNLLEAIGGELFIAYCDSLISLNGLNNLTSIGGNVDLSANPRLKDLIGLDNLTSINGYLWIEYNDSLQSLDGLEGLTAINGKIQIAGNTRLTNIEGLSNIDPNSITNLLILENSSLADCNAQSICDYITNPTGTIDIMNNLPGCNCPGEIAINCGVVIPCLPYGNYHLNHQYQIDSFSTYYPDCITLNGQVKITGSDITNLNGLNLITSINGSLVVSETSISSLEGLGALDSISGYFDIALNNNLISVEGLDNLKFVGQDLDIIQNHQLENFEGFNSLTRVGSFLRFWYNSNLKSIRGFSYLSSVDGNLWIESNSDLTDLSGFANVDSVGEQLYFRGNASLKDFSGLGSISVVGTNVILINNDSLLSLDGLNNLYSVGQDLVIIDNQLLSTCDVESVCAYLSSPNGYVSVHDNAPGCNSQAEIEAACLVGVSELSDKPLVSIYPNPASDFISINEIGLNNEISVIFYNQLGLITSTIELTSDRVDISHLEKGIYIVEIKSNSGVSRQKFIKN</sequence>
<keyword evidence="2" id="KW-0134">Cell wall</keyword>
<dbReference type="Pfam" id="PF18962">
    <property type="entry name" value="Por_Secre_tail"/>
    <property type="match status" value="1"/>
</dbReference>
<dbReference type="PANTHER" id="PTHR31018:SF3">
    <property type="entry name" value="RECEPTOR PROTEIN-TYROSINE KINASE"/>
    <property type="match status" value="1"/>
</dbReference>
<dbReference type="RefSeq" id="WP_062043644.1">
    <property type="nucleotide sequence ID" value="NZ_DF968183.1"/>
</dbReference>
<dbReference type="NCBIfam" id="TIGR04183">
    <property type="entry name" value="Por_Secre_tail"/>
    <property type="match status" value="1"/>
</dbReference>
<evidence type="ECO:0000256" key="3">
    <source>
        <dbReference type="ARBA" id="ARBA00022525"/>
    </source>
</evidence>
<dbReference type="PROSITE" id="PS51257">
    <property type="entry name" value="PROKAR_LIPOPROTEIN"/>
    <property type="match status" value="1"/>
</dbReference>
<evidence type="ECO:0000313" key="10">
    <source>
        <dbReference type="Proteomes" id="UP000053091"/>
    </source>
</evidence>
<dbReference type="InterPro" id="IPR026444">
    <property type="entry name" value="Secre_tail"/>
</dbReference>
<dbReference type="AlphaFoldDB" id="A0A0S7C4M2"/>
<keyword evidence="5" id="KW-0325">Glycoprotein</keyword>
<proteinExistence type="predicted"/>
<dbReference type="Pfam" id="PF01030">
    <property type="entry name" value="Recep_L_domain"/>
    <property type="match status" value="1"/>
</dbReference>
<evidence type="ECO:0000256" key="5">
    <source>
        <dbReference type="ARBA" id="ARBA00023180"/>
    </source>
</evidence>
<keyword evidence="3" id="KW-0964">Secreted</keyword>
<accession>A0A0S7C4M2</accession>
<dbReference type="OrthoDB" id="1076849at2"/>
<comment type="subcellular location">
    <subcellularLocation>
        <location evidence="1">Secreted</location>
        <location evidence="1">Cell wall</location>
    </subcellularLocation>
</comment>
<reference evidence="9" key="1">
    <citation type="journal article" date="2015" name="Genome Announc.">
        <title>Draft Genome Sequence of Bacteroidales Strain TBC1, a Novel Isolate from a Methanogenic Wastewater Treatment System.</title>
        <authorList>
            <person name="Tourlousse D.M."/>
            <person name="Matsuura N."/>
            <person name="Sun L."/>
            <person name="Toyonaga M."/>
            <person name="Kuroda K."/>
            <person name="Ohashi A."/>
            <person name="Cruz R."/>
            <person name="Yamaguchi T."/>
            <person name="Sekiguchi Y."/>
        </authorList>
    </citation>
    <scope>NUCLEOTIDE SEQUENCE [LARGE SCALE GENOMIC DNA]</scope>
    <source>
        <strain evidence="9">TBC1</strain>
    </source>
</reference>
<evidence type="ECO:0000313" key="9">
    <source>
        <dbReference type="EMBL" id="GAP44406.1"/>
    </source>
</evidence>
<evidence type="ECO:0000259" key="7">
    <source>
        <dbReference type="Pfam" id="PF01030"/>
    </source>
</evidence>
<dbReference type="InterPro" id="IPR036941">
    <property type="entry name" value="Rcpt_L-dom_sf"/>
</dbReference>
<feature type="signal peptide" evidence="6">
    <location>
        <begin position="1"/>
        <end position="20"/>
    </location>
</feature>
<evidence type="ECO:0000259" key="8">
    <source>
        <dbReference type="Pfam" id="PF18962"/>
    </source>
</evidence>
<dbReference type="STRING" id="1678841.TBC1_12214"/>
<evidence type="ECO:0000256" key="1">
    <source>
        <dbReference type="ARBA" id="ARBA00004191"/>
    </source>
</evidence>
<name>A0A0S7C4M2_9BACT</name>
<dbReference type="PATRIC" id="fig|1678841.3.peg.2894"/>
<dbReference type="EMBL" id="DF968183">
    <property type="protein sequence ID" value="GAP44406.1"/>
    <property type="molecule type" value="Genomic_DNA"/>
</dbReference>
<dbReference type="Proteomes" id="UP000053091">
    <property type="component" value="Unassembled WGS sequence"/>
</dbReference>